<protein>
    <submittedName>
        <fullName evidence="1">Uncharacterized protein</fullName>
    </submittedName>
</protein>
<dbReference type="EMBL" id="DTGG01000121">
    <property type="protein sequence ID" value="HFZ09265.1"/>
    <property type="molecule type" value="Genomic_DNA"/>
</dbReference>
<sequence length="143" mass="16751">MLENYEKFHLCDLAKENDIFVEVNWNPEDEKTNQCKVLKFILPCDTEKKEAFIKREDLKNLLFYISEPMTQMKMGTQILGRSREYETVVGITAKKDIRKGERIVVPLKLRLPDIEDIALVEAMKRFKIPKKAIEKKPLGIIKP</sequence>
<accession>A0A7V3JAD3</accession>
<dbReference type="AlphaFoldDB" id="A0A7V3JAD3"/>
<proteinExistence type="predicted"/>
<reference evidence="1" key="1">
    <citation type="journal article" date="2020" name="mSystems">
        <title>Genome- and Community-Level Interaction Insights into Carbon Utilization and Element Cycling Functions of Hydrothermarchaeota in Hydrothermal Sediment.</title>
        <authorList>
            <person name="Zhou Z."/>
            <person name="Liu Y."/>
            <person name="Xu W."/>
            <person name="Pan J."/>
            <person name="Luo Z.H."/>
            <person name="Li M."/>
        </authorList>
    </citation>
    <scope>NUCLEOTIDE SEQUENCE [LARGE SCALE GENOMIC DNA]</scope>
    <source>
        <strain evidence="1">SpSt-757</strain>
    </source>
</reference>
<evidence type="ECO:0000313" key="1">
    <source>
        <dbReference type="EMBL" id="HFZ09265.1"/>
    </source>
</evidence>
<organism evidence="1">
    <name type="scientific">candidate division CPR3 bacterium</name>
    <dbReference type="NCBI Taxonomy" id="2268181"/>
    <lineage>
        <taxon>Bacteria</taxon>
        <taxon>Bacteria division CPR3</taxon>
    </lineage>
</organism>
<gene>
    <name evidence="1" type="ORF">ENV41_03950</name>
</gene>
<comment type="caution">
    <text evidence="1">The sequence shown here is derived from an EMBL/GenBank/DDBJ whole genome shotgun (WGS) entry which is preliminary data.</text>
</comment>
<name>A0A7V3JAD3_UNCC3</name>